<evidence type="ECO:0000256" key="2">
    <source>
        <dbReference type="SAM" id="SignalP"/>
    </source>
</evidence>
<dbReference type="EMBL" id="JYFQ01000063">
    <property type="protein sequence ID" value="KKZ13921.1"/>
    <property type="molecule type" value="Genomic_DNA"/>
</dbReference>
<reference evidence="3 4" key="1">
    <citation type="submission" date="2015-02" db="EMBL/GenBank/DDBJ databases">
        <authorList>
            <person name="Slaby B."/>
            <person name="Hentschel U."/>
        </authorList>
    </citation>
    <scope>NUCLEOTIDE SEQUENCE [LARGE SCALE GENOMIC DNA]</scope>
    <source>
        <strain evidence="3">15L</strain>
    </source>
</reference>
<evidence type="ECO:0000256" key="1">
    <source>
        <dbReference type="SAM" id="MobiDB-lite"/>
    </source>
</evidence>
<organism evidence="3 4">
    <name type="scientific">Candidatus Synechococcus spongiarum 15L</name>
    <dbReference type="NCBI Taxonomy" id="1608419"/>
    <lineage>
        <taxon>Bacteria</taxon>
        <taxon>Bacillati</taxon>
        <taxon>Cyanobacteriota</taxon>
        <taxon>Cyanophyceae</taxon>
        <taxon>Synechococcales</taxon>
        <taxon>Synechococcaceae</taxon>
        <taxon>Synechococcus</taxon>
    </lineage>
</organism>
<keyword evidence="2" id="KW-0732">Signal</keyword>
<accession>A0A0G8AXL2</accession>
<evidence type="ECO:0000313" key="3">
    <source>
        <dbReference type="EMBL" id="KKZ13921.1"/>
    </source>
</evidence>
<feature type="region of interest" description="Disordered" evidence="1">
    <location>
        <begin position="28"/>
        <end position="64"/>
    </location>
</feature>
<dbReference type="AlphaFoldDB" id="A0A0G8AXL2"/>
<sequence length="442" mass="46450">MLQYTSLRQCAAWLVGLALLAGCQPGPQQPGCWKSPSPDAASSDTAANADAGPPADQESDPREATELSRIVIGLDGSGSLLGHLQAEDNVWIRTLQALQLLTASQPVKTMVTRVGGPVLQPISSLQASTDPCFFTGCAPFSPVSSNLPALWRQARPGQLTILVSDLETDASLTGALVQAIARSEPEDVGVVAIQAPFNGPVFDPFTGKAVGAMNGNRPLYLLVTGPRDPVEKILRDGAGAFGQVHLQPVYSSLLPVETGSEKPIYAQQLQLLDDNGQPDPQQGVVGGRLAVGSLNIVPIDNVLTVQVEPGQSRQLALSVQGVLGDNQGVAYPPGQLILERYNPEEENWQATQGVTVQDLRLQNSNFSATVSLDAGLPAALVRALLPAHRGVADWWLALSANGHDPIEGRTKGLYGLLTSLQASRQGPNAPSAAAFCFAHSPT</sequence>
<protein>
    <recommendedName>
        <fullName evidence="5">VWFA domain-containing protein</fullName>
    </recommendedName>
</protein>
<gene>
    <name evidence="3" type="ORF">TQ37_02875</name>
</gene>
<reference evidence="3 4" key="2">
    <citation type="submission" date="2015-05" db="EMBL/GenBank/DDBJ databases">
        <title>Lifestyle Evolution in Cyanobacterial Symbionts of Sponges.</title>
        <authorList>
            <person name="Burgsdorf I."/>
            <person name="Slaby B.M."/>
            <person name="Handley K.M."/>
            <person name="Haber M."/>
            <person name="Blom J."/>
            <person name="Marshall C.W."/>
            <person name="Gilbert J.A."/>
            <person name="Hentschel U."/>
            <person name="Steindler L."/>
        </authorList>
    </citation>
    <scope>NUCLEOTIDE SEQUENCE [LARGE SCALE GENOMIC DNA]</scope>
    <source>
        <strain evidence="3">15L</strain>
    </source>
</reference>
<evidence type="ECO:0008006" key="5">
    <source>
        <dbReference type="Google" id="ProtNLM"/>
    </source>
</evidence>
<comment type="caution">
    <text evidence="3">The sequence shown here is derived from an EMBL/GenBank/DDBJ whole genome shotgun (WGS) entry which is preliminary data.</text>
</comment>
<proteinExistence type="predicted"/>
<evidence type="ECO:0000313" key="4">
    <source>
        <dbReference type="Proteomes" id="UP000035037"/>
    </source>
</evidence>
<name>A0A0G8AXL2_9SYNE</name>
<feature type="chain" id="PRO_5002569988" description="VWFA domain-containing protein" evidence="2">
    <location>
        <begin position="21"/>
        <end position="442"/>
    </location>
</feature>
<feature type="compositionally biased region" description="Low complexity" evidence="1">
    <location>
        <begin position="35"/>
        <end position="51"/>
    </location>
</feature>
<dbReference type="PATRIC" id="fig|1608419.3.peg.2004"/>
<dbReference type="Proteomes" id="UP000035037">
    <property type="component" value="Unassembled WGS sequence"/>
</dbReference>
<feature type="signal peptide" evidence="2">
    <location>
        <begin position="1"/>
        <end position="20"/>
    </location>
</feature>